<dbReference type="InterPro" id="IPR036291">
    <property type="entry name" value="NAD(P)-bd_dom_sf"/>
</dbReference>
<evidence type="ECO:0000256" key="2">
    <source>
        <dbReference type="SAM" id="SignalP"/>
    </source>
</evidence>
<feature type="domain" description="Pyrroline-5-carboxylate reductase catalytic N-terminal" evidence="3">
    <location>
        <begin position="34"/>
        <end position="125"/>
    </location>
</feature>
<proteinExistence type="predicted"/>
<accession>A0ABC8AEC5</accession>
<keyword evidence="2" id="KW-0732">Signal</keyword>
<dbReference type="InterPro" id="IPR028939">
    <property type="entry name" value="P5C_Rdtase_cat_N"/>
</dbReference>
<dbReference type="SUPFAM" id="SSF51735">
    <property type="entry name" value="NAD(P)-binding Rossmann-fold domains"/>
    <property type="match status" value="1"/>
</dbReference>
<dbReference type="EMBL" id="CP009885">
    <property type="protein sequence ID" value="ALR06551.1"/>
    <property type="molecule type" value="Genomic_DNA"/>
</dbReference>
<dbReference type="PANTHER" id="PTHR14239">
    <property type="entry name" value="DUDULIN-RELATED"/>
    <property type="match status" value="1"/>
</dbReference>
<dbReference type="GO" id="GO:0016491">
    <property type="term" value="F:oxidoreductase activity"/>
    <property type="evidence" value="ECO:0007669"/>
    <property type="project" value="UniProtKB-KW"/>
</dbReference>
<sequence>MKPSRRSVLKSMGLLAAMPWLLPASRAFAAAPMRIGVIGAGSLGGTVGRLWVKAGHEVMFSSRNPDKLEAMARELGPRASVGQPLAAAEFGTVLLLAVPFEALPQVGRDLRSAYNGKIVLDSTNPWGANSADVYREARELGVAQTVVKYMPGARLVRAFSAVDATVVETSASRRGGRIGMPLASDDAEAMKVAEGLVRDAGCDPVIVGNLAAAASFQPGGPGFRAHLTAPELRRRLGLPAAS</sequence>
<evidence type="ECO:0000256" key="1">
    <source>
        <dbReference type="ARBA" id="ARBA00023002"/>
    </source>
</evidence>
<name>A0ABC8AEC5_XYLFS</name>
<feature type="chain" id="PRO_5044759134" evidence="2">
    <location>
        <begin position="30"/>
        <end position="242"/>
    </location>
</feature>
<evidence type="ECO:0000313" key="5">
    <source>
        <dbReference type="Proteomes" id="UP000196980"/>
    </source>
</evidence>
<dbReference type="AlphaFoldDB" id="A0ABC8AEC5"/>
<keyword evidence="1" id="KW-0560">Oxidoreductase</keyword>
<protein>
    <submittedName>
        <fullName evidence="4">NADPH-dependent F420 reductase</fullName>
    </submittedName>
</protein>
<dbReference type="InterPro" id="IPR006311">
    <property type="entry name" value="TAT_signal"/>
</dbReference>
<evidence type="ECO:0000259" key="3">
    <source>
        <dbReference type="Pfam" id="PF03807"/>
    </source>
</evidence>
<feature type="signal peptide" evidence="2">
    <location>
        <begin position="1"/>
        <end position="29"/>
    </location>
</feature>
<dbReference type="Proteomes" id="UP000196980">
    <property type="component" value="Chromosome"/>
</dbReference>
<gene>
    <name evidence="4" type="ORF">XFHB_06560</name>
</gene>
<dbReference type="Gene3D" id="3.40.50.720">
    <property type="entry name" value="NAD(P)-binding Rossmann-like Domain"/>
    <property type="match status" value="1"/>
</dbReference>
<organism evidence="4 5">
    <name type="scientific">Xylella fastidiosa</name>
    <dbReference type="NCBI Taxonomy" id="2371"/>
    <lineage>
        <taxon>Bacteria</taxon>
        <taxon>Pseudomonadati</taxon>
        <taxon>Pseudomonadota</taxon>
        <taxon>Gammaproteobacteria</taxon>
        <taxon>Lysobacterales</taxon>
        <taxon>Lysobacteraceae</taxon>
        <taxon>Xylella</taxon>
    </lineage>
</organism>
<dbReference type="InterPro" id="IPR051267">
    <property type="entry name" value="STEAP_metalloreductase"/>
</dbReference>
<dbReference type="Pfam" id="PF03807">
    <property type="entry name" value="F420_oxidored"/>
    <property type="match status" value="1"/>
</dbReference>
<evidence type="ECO:0000313" key="4">
    <source>
        <dbReference type="EMBL" id="ALR06551.1"/>
    </source>
</evidence>
<dbReference type="KEGG" id="xfh:XFHB_06560"/>
<dbReference type="PROSITE" id="PS51318">
    <property type="entry name" value="TAT"/>
    <property type="match status" value="1"/>
</dbReference>
<dbReference type="PANTHER" id="PTHR14239:SF10">
    <property type="entry name" value="REDUCTASE"/>
    <property type="match status" value="1"/>
</dbReference>
<reference evidence="5" key="1">
    <citation type="submission" date="2014-11" db="EMBL/GenBank/DDBJ databases">
        <title>Xylella fastidiosa Hib4 Genome Sequencing.</title>
        <authorList>
            <person name="Pierry P.M."/>
            <person name="da Silva A.M."/>
        </authorList>
    </citation>
    <scope>NUCLEOTIDE SEQUENCE [LARGE SCALE GENOMIC DNA]</scope>
    <source>
        <strain evidence="5">Hib4</strain>
    </source>
</reference>
<dbReference type="RefSeq" id="WP_088372042.1">
    <property type="nucleotide sequence ID" value="NZ_CP009885.1"/>
</dbReference>